<proteinExistence type="predicted"/>
<protein>
    <recommendedName>
        <fullName evidence="5">TNase-like domain-containing protein</fullName>
    </recommendedName>
</protein>
<evidence type="ECO:0000259" key="5">
    <source>
        <dbReference type="PROSITE" id="PS50830"/>
    </source>
</evidence>
<keyword evidence="4" id="KW-0812">Transmembrane</keyword>
<evidence type="ECO:0000256" key="1">
    <source>
        <dbReference type="ARBA" id="ARBA00022722"/>
    </source>
</evidence>
<reference evidence="6 7" key="1">
    <citation type="journal article" date="2016" name="Nat. Commun.">
        <title>Thousands of microbial genomes shed light on interconnected biogeochemical processes in an aquifer system.</title>
        <authorList>
            <person name="Anantharaman K."/>
            <person name="Brown C.T."/>
            <person name="Hug L.A."/>
            <person name="Sharon I."/>
            <person name="Castelle C.J."/>
            <person name="Probst A.J."/>
            <person name="Thomas B.C."/>
            <person name="Singh A."/>
            <person name="Wilkins M.J."/>
            <person name="Karaoz U."/>
            <person name="Brodie E.L."/>
            <person name="Williams K.H."/>
            <person name="Hubbard S.S."/>
            <person name="Banfield J.F."/>
        </authorList>
    </citation>
    <scope>NUCLEOTIDE SEQUENCE [LARGE SCALE GENOMIC DNA]</scope>
</reference>
<keyword evidence="1" id="KW-0540">Nuclease</keyword>
<dbReference type="Pfam" id="PF00565">
    <property type="entry name" value="SNase"/>
    <property type="match status" value="1"/>
</dbReference>
<evidence type="ECO:0000313" key="7">
    <source>
        <dbReference type="Proteomes" id="UP000176409"/>
    </source>
</evidence>
<keyword evidence="2" id="KW-0255">Endonuclease</keyword>
<dbReference type="SUPFAM" id="SSF50199">
    <property type="entry name" value="Staphylococcal nuclease"/>
    <property type="match status" value="1"/>
</dbReference>
<name>A0A1F6AZS9_9BACT</name>
<dbReference type="GO" id="GO:0004519">
    <property type="term" value="F:endonuclease activity"/>
    <property type="evidence" value="ECO:0007669"/>
    <property type="project" value="UniProtKB-KW"/>
</dbReference>
<dbReference type="STRING" id="1798396.A2973_04620"/>
<evidence type="ECO:0000256" key="2">
    <source>
        <dbReference type="ARBA" id="ARBA00022759"/>
    </source>
</evidence>
<dbReference type="GO" id="GO:0016787">
    <property type="term" value="F:hydrolase activity"/>
    <property type="evidence" value="ECO:0007669"/>
    <property type="project" value="UniProtKB-KW"/>
</dbReference>
<dbReference type="AlphaFoldDB" id="A0A1F6AZS9"/>
<feature type="transmembrane region" description="Helical" evidence="4">
    <location>
        <begin position="12"/>
        <end position="32"/>
    </location>
</feature>
<evidence type="ECO:0000313" key="6">
    <source>
        <dbReference type="EMBL" id="OGG30158.1"/>
    </source>
</evidence>
<feature type="domain" description="TNase-like" evidence="5">
    <location>
        <begin position="34"/>
        <end position="184"/>
    </location>
</feature>
<sequence>MKKSSSTRTIPWVSILAIGFTLALFGNILFAYNAFERTRVVDVPDGDSLDLADGRRVRLLGIDAPEKGRCMAGEARIKLVELAQGKHVRLKDIVKDAYGRQLAIVIVEEPLTWLSYLQWRFLASIGSRPGLERGNYPEPDPLLQRTLLSAGLARNRSAVGNPYHQVLVDAQEAAKANKLGIWSDRCRGETSGREDCTIKGNIRAGEDVYYLPSCKAYDAVIVDRAFGDEWFCSEKEAHDAGFQKATSCQ</sequence>
<dbReference type="PROSITE" id="PS50830">
    <property type="entry name" value="TNASE_3"/>
    <property type="match status" value="1"/>
</dbReference>
<dbReference type="Proteomes" id="UP000176409">
    <property type="component" value="Unassembled WGS sequence"/>
</dbReference>
<accession>A0A1F6AZS9</accession>
<dbReference type="PANTHER" id="PTHR12302">
    <property type="entry name" value="EBNA2 BINDING PROTEIN P100"/>
    <property type="match status" value="1"/>
</dbReference>
<gene>
    <name evidence="6" type="ORF">A2973_04620</name>
</gene>
<keyword evidence="3" id="KW-0378">Hydrolase</keyword>
<organism evidence="6 7">
    <name type="scientific">Candidatus Gottesmanbacteria bacterium RIFCSPLOWO2_01_FULL_49_10</name>
    <dbReference type="NCBI Taxonomy" id="1798396"/>
    <lineage>
        <taxon>Bacteria</taxon>
        <taxon>Candidatus Gottesmaniibacteriota</taxon>
    </lineage>
</organism>
<dbReference type="InterPro" id="IPR035437">
    <property type="entry name" value="SNase_OB-fold_sf"/>
</dbReference>
<comment type="caution">
    <text evidence="6">The sequence shown here is derived from an EMBL/GenBank/DDBJ whole genome shotgun (WGS) entry which is preliminary data.</text>
</comment>
<dbReference type="SMART" id="SM00318">
    <property type="entry name" value="SNc"/>
    <property type="match status" value="1"/>
</dbReference>
<dbReference type="Gene3D" id="2.40.50.90">
    <property type="match status" value="1"/>
</dbReference>
<keyword evidence="4" id="KW-1133">Transmembrane helix</keyword>
<evidence type="ECO:0000256" key="4">
    <source>
        <dbReference type="SAM" id="Phobius"/>
    </source>
</evidence>
<keyword evidence="4" id="KW-0472">Membrane</keyword>
<dbReference type="InterPro" id="IPR016071">
    <property type="entry name" value="Staphylococal_nuclease_OB-fold"/>
</dbReference>
<dbReference type="EMBL" id="MFJZ01000029">
    <property type="protein sequence ID" value="OGG30158.1"/>
    <property type="molecule type" value="Genomic_DNA"/>
</dbReference>
<dbReference type="PANTHER" id="PTHR12302:SF3">
    <property type="entry name" value="SERINE_THREONINE-PROTEIN KINASE 31"/>
    <property type="match status" value="1"/>
</dbReference>
<evidence type="ECO:0000256" key="3">
    <source>
        <dbReference type="ARBA" id="ARBA00022801"/>
    </source>
</evidence>